<reference evidence="5" key="1">
    <citation type="submission" date="2015-08" db="EMBL/GenBank/DDBJ databases">
        <title>Candidatus Bacteriodes Periocalifornicus.</title>
        <authorList>
            <person name="McLean J.S."/>
            <person name="Kelley S."/>
        </authorList>
    </citation>
    <scope>NUCLEOTIDE SEQUENCE [LARGE SCALE GENOMIC DNA]</scope>
    <source>
        <strain evidence="5">12B</strain>
    </source>
</reference>
<feature type="transmembrane region" description="Helical" evidence="3">
    <location>
        <begin position="63"/>
        <end position="84"/>
    </location>
</feature>
<dbReference type="PANTHER" id="PTHR45339:SF3">
    <property type="entry name" value="HISTIDINE KINASE"/>
    <property type="match status" value="1"/>
</dbReference>
<accession>A0A0Q4B2T6</accession>
<feature type="transmembrane region" description="Helical" evidence="3">
    <location>
        <begin position="90"/>
        <end position="106"/>
    </location>
</feature>
<dbReference type="AlphaFoldDB" id="A0A0Q4B2T6"/>
<comment type="caution">
    <text evidence="5">The sequence shown here is derived from an EMBL/GenBank/DDBJ whole genome shotgun (WGS) entry which is preliminary data.</text>
</comment>
<feature type="transmembrane region" description="Helical" evidence="3">
    <location>
        <begin position="113"/>
        <end position="130"/>
    </location>
</feature>
<name>A0A0Q4B2T6_9BACT</name>
<sequence length="546" mass="61087">MCANRYSSQSARLNTDLGISIFLFVQSIYLIFGSRLILPPIIGLLGSLIFFSAYTLRDGLRQSAWLSIGLPATLIATFLGQWIFGQGQSVFLFLSFLAPTLIAIAARFRRTRLFVPLYLALFALLLFLPKGKWWIDEIPAQYRIYTLVVQLLGWMLVEWVARGKASNPERAANLPHRDDATLRNRQELLGQVSRRLRTTMGNISVATQALVEGDRITTEQRRALLLVLRRAEEELRTFVESVYFESMDSQPDATLSHFMLNDYLTVLVNSELKALDLHNPVSFTFDPSLPQQVRGDSAFLERAVSHVLCEVLHPNLLKGLPLSVSSLQVGTSADPVVQVHLEFTCGDAVGMLPQPLSPLDANPHRVNLRRSLRVQQGQHGVSASFIIPIERNELNRRGFTGPVILDTSTPPPPGQPHDNELLKGIHVLMAEDNAINRKVMELALAPHVQSLDFVVNGEEAVKRFNENHYDLILMDIQMPVLDGLEATRRIRAAEKTRGGHVPIIALTAYALLGDRERCLQAGMDSYLSKPFENETLLGIMCDLLTR</sequence>
<protein>
    <recommendedName>
        <fullName evidence="4">Response regulatory domain-containing protein</fullName>
    </recommendedName>
</protein>
<dbReference type="CDD" id="cd17546">
    <property type="entry name" value="REC_hyHK_CKI1_RcsC-like"/>
    <property type="match status" value="1"/>
</dbReference>
<dbReference type="SUPFAM" id="SSF52172">
    <property type="entry name" value="CheY-like"/>
    <property type="match status" value="1"/>
</dbReference>
<gene>
    <name evidence="5" type="ORF">AL399_08355</name>
</gene>
<evidence type="ECO:0000313" key="5">
    <source>
        <dbReference type="EMBL" id="KQM08245.1"/>
    </source>
</evidence>
<keyword evidence="3" id="KW-0812">Transmembrane</keyword>
<proteinExistence type="predicted"/>
<dbReference type="Pfam" id="PF00072">
    <property type="entry name" value="Response_reg"/>
    <property type="match status" value="1"/>
</dbReference>
<dbReference type="PATRIC" id="fig|1702214.3.peg.1767"/>
<feature type="modified residue" description="4-aspartylphosphate" evidence="2">
    <location>
        <position position="475"/>
    </location>
</feature>
<dbReference type="PROSITE" id="PS50110">
    <property type="entry name" value="RESPONSE_REGULATORY"/>
    <property type="match status" value="1"/>
</dbReference>
<feature type="transmembrane region" description="Helical" evidence="3">
    <location>
        <begin position="37"/>
        <end position="56"/>
    </location>
</feature>
<feature type="transmembrane region" description="Helical" evidence="3">
    <location>
        <begin position="12"/>
        <end position="31"/>
    </location>
</feature>
<dbReference type="GO" id="GO:0000160">
    <property type="term" value="P:phosphorelay signal transduction system"/>
    <property type="evidence" value="ECO:0007669"/>
    <property type="project" value="InterPro"/>
</dbReference>
<dbReference type="STRING" id="1702214.AL399_08355"/>
<keyword evidence="6" id="KW-1185">Reference proteome</keyword>
<dbReference type="InterPro" id="IPR001789">
    <property type="entry name" value="Sig_transdc_resp-reg_receiver"/>
</dbReference>
<dbReference type="InterPro" id="IPR011006">
    <property type="entry name" value="CheY-like_superfamily"/>
</dbReference>
<keyword evidence="3" id="KW-1133">Transmembrane helix</keyword>
<keyword evidence="1 2" id="KW-0597">Phosphoprotein</keyword>
<feature type="domain" description="Response regulatory" evidence="4">
    <location>
        <begin position="426"/>
        <end position="544"/>
    </location>
</feature>
<dbReference type="Proteomes" id="UP000054172">
    <property type="component" value="Unassembled WGS sequence"/>
</dbReference>
<dbReference type="SMART" id="SM00448">
    <property type="entry name" value="REC"/>
    <property type="match status" value="1"/>
</dbReference>
<evidence type="ECO:0000259" key="4">
    <source>
        <dbReference type="PROSITE" id="PS50110"/>
    </source>
</evidence>
<dbReference type="PANTHER" id="PTHR45339">
    <property type="entry name" value="HYBRID SIGNAL TRANSDUCTION HISTIDINE KINASE J"/>
    <property type="match status" value="1"/>
</dbReference>
<evidence type="ECO:0000313" key="6">
    <source>
        <dbReference type="Proteomes" id="UP000054172"/>
    </source>
</evidence>
<evidence type="ECO:0000256" key="3">
    <source>
        <dbReference type="SAM" id="Phobius"/>
    </source>
</evidence>
<organism evidence="5 6">
    <name type="scientific">Candidatus [Bacteroides] periocalifornicus</name>
    <dbReference type="NCBI Taxonomy" id="1702214"/>
    <lineage>
        <taxon>Bacteria</taxon>
        <taxon>Pseudomonadati</taxon>
        <taxon>Bacteroidota</taxon>
    </lineage>
</organism>
<keyword evidence="3" id="KW-0472">Membrane</keyword>
<dbReference type="EMBL" id="LIIK01000052">
    <property type="protein sequence ID" value="KQM08245.1"/>
    <property type="molecule type" value="Genomic_DNA"/>
</dbReference>
<dbReference type="Gene3D" id="3.40.50.2300">
    <property type="match status" value="1"/>
</dbReference>
<evidence type="ECO:0000256" key="1">
    <source>
        <dbReference type="ARBA" id="ARBA00022553"/>
    </source>
</evidence>
<evidence type="ECO:0000256" key="2">
    <source>
        <dbReference type="PROSITE-ProRule" id="PRU00169"/>
    </source>
</evidence>